<dbReference type="OrthoDB" id="6513042at2759"/>
<dbReference type="CDD" id="cd18808">
    <property type="entry name" value="SF1_C_Upf1"/>
    <property type="match status" value="1"/>
</dbReference>
<dbReference type="PANTHER" id="PTHR10887">
    <property type="entry name" value="DNA2/NAM7 HELICASE FAMILY"/>
    <property type="match status" value="1"/>
</dbReference>
<organism evidence="3 4">
    <name type="scientific">Armillaria ostoyae</name>
    <name type="common">Armillaria root rot fungus</name>
    <dbReference type="NCBI Taxonomy" id="47428"/>
    <lineage>
        <taxon>Eukaryota</taxon>
        <taxon>Fungi</taxon>
        <taxon>Dikarya</taxon>
        <taxon>Basidiomycota</taxon>
        <taxon>Agaricomycotina</taxon>
        <taxon>Agaricomycetes</taxon>
        <taxon>Agaricomycetidae</taxon>
        <taxon>Agaricales</taxon>
        <taxon>Marasmiineae</taxon>
        <taxon>Physalacriaceae</taxon>
        <taxon>Armillaria</taxon>
    </lineage>
</organism>
<accession>A0A284RPT7</accession>
<reference evidence="4" key="1">
    <citation type="journal article" date="2017" name="Nat. Ecol. Evol.">
        <title>Genome expansion and lineage-specific genetic innovations in the forest pathogenic fungi Armillaria.</title>
        <authorList>
            <person name="Sipos G."/>
            <person name="Prasanna A.N."/>
            <person name="Walter M.C."/>
            <person name="O'Connor E."/>
            <person name="Balint B."/>
            <person name="Krizsan K."/>
            <person name="Kiss B."/>
            <person name="Hess J."/>
            <person name="Varga T."/>
            <person name="Slot J."/>
            <person name="Riley R."/>
            <person name="Boka B."/>
            <person name="Rigling D."/>
            <person name="Barry K."/>
            <person name="Lee J."/>
            <person name="Mihaltcheva S."/>
            <person name="LaButti K."/>
            <person name="Lipzen A."/>
            <person name="Waldron R."/>
            <person name="Moloney N.M."/>
            <person name="Sperisen C."/>
            <person name="Kredics L."/>
            <person name="Vagvoelgyi C."/>
            <person name="Patrignani A."/>
            <person name="Fitzpatrick D."/>
            <person name="Nagy I."/>
            <person name="Doyle S."/>
            <person name="Anderson J.B."/>
            <person name="Grigoriev I.V."/>
            <person name="Gueldener U."/>
            <person name="Muensterkoetter M."/>
            <person name="Nagy L.G."/>
        </authorList>
    </citation>
    <scope>NUCLEOTIDE SEQUENCE [LARGE SCALE GENOMIC DNA]</scope>
    <source>
        <strain evidence="4">C18/9</strain>
    </source>
</reference>
<evidence type="ECO:0000313" key="4">
    <source>
        <dbReference type="Proteomes" id="UP000219338"/>
    </source>
</evidence>
<sequence>MNTLRQSFLPQERPEIRIRHHSRRQAASAAEVLLNEECLGISIVQARAASDVAYLAIATPDEVAVISLSDNCRILPKDKPLRALLSAKQPILAGFNMPRLSIRLFCHLNYHVQAIDLSTFRSKSASNPYYPSKLLSETMTMKVDGFAVDSLWNDKLDEEEDESIRKVCLRAWISAIILRRNMNVVSTIKPIETRWMKQEVLECLGRLLSEADILRRAKPTEISNDFSEAKMNSSSGRLQVYNSRFNTRIRASPQLAVILTTSDGRQFQGSPKKSRGKQTEIKVSGGFSGTVASMKVIGREGGTNTEKARDELLLHALQGDCHLRHSKFVRMLWFPNEKDEEDRVSVAPIAPLLAGKLNDSQKKVVSAMVSDVDIDVSRGPPGTGKTSTISAAAMIWGRTKSPTWIVAHSNVAVKNIAEKLASSDVDFKIIVSKEFYVEWHEHLYTKIEARLFRGDELPENPKDLGKAIGASSIILSTLSMLSNPALDKNGMFDLVPPRILVVDEASQINVFEYMHVFFKFRNVMSKVCFFGDPKQLPPYGKDKAPSMQCIFDIDHLKDESYFLNIQYRMPHPLGEFISREVYNNQLRSEHRIKDPSCVAFIDTKTGTEEKSGLSWRNTSEIRTIIHLVKLYYKDRNFCIITPYDAQRAAIERELKDNNLPWERVFNVDSFQGNEADIVLVSVVRGREPGFLRSDQRMNVMLTRCRRGLVIVSSRSFLSGPGESTLVGKLARGRNWTEWTAVAEQRVNLPDAKGKHTPLHTSPATFQMNGPRPNFDVKALFRSPSSGTTSRARTFSAVGPRLSQHFPVLSSSNTGSARARKHPDTTPAARIVAPTRVPPSSSPLNVSGSPRPMGVKMSPVHKPEGDWTVAVGRRKVQTSGGVIMPKKPENRFALLAARER</sequence>
<dbReference type="EMBL" id="FUEG01000013">
    <property type="protein sequence ID" value="SJL10802.1"/>
    <property type="molecule type" value="Genomic_DNA"/>
</dbReference>
<evidence type="ECO:0000259" key="2">
    <source>
        <dbReference type="Pfam" id="PF13087"/>
    </source>
</evidence>
<dbReference type="SUPFAM" id="SSF52540">
    <property type="entry name" value="P-loop containing nucleoside triphosphate hydrolases"/>
    <property type="match status" value="1"/>
</dbReference>
<gene>
    <name evidence="3" type="ORF">ARMOST_14196</name>
</gene>
<protein>
    <recommendedName>
        <fullName evidence="2">DNA2/NAM7 helicase-like C-terminal domain-containing protein</fullName>
    </recommendedName>
</protein>
<dbReference type="InterPro" id="IPR045055">
    <property type="entry name" value="DNA2/NAM7-like"/>
</dbReference>
<dbReference type="OMA" id="YNVDSYQ"/>
<dbReference type="InterPro" id="IPR027417">
    <property type="entry name" value="P-loop_NTPase"/>
</dbReference>
<dbReference type="Proteomes" id="UP000219338">
    <property type="component" value="Unassembled WGS sequence"/>
</dbReference>
<dbReference type="PANTHER" id="PTHR10887:SF495">
    <property type="entry name" value="HELICASE SENATAXIN ISOFORM X1-RELATED"/>
    <property type="match status" value="1"/>
</dbReference>
<dbReference type="Pfam" id="PF13604">
    <property type="entry name" value="AAA_30"/>
    <property type="match status" value="1"/>
</dbReference>
<name>A0A284RPT7_ARMOS</name>
<dbReference type="Pfam" id="PF13087">
    <property type="entry name" value="AAA_12"/>
    <property type="match status" value="1"/>
</dbReference>
<feature type="region of interest" description="Disordered" evidence="1">
    <location>
        <begin position="805"/>
        <end position="824"/>
    </location>
</feature>
<feature type="domain" description="DNA2/NAM7 helicase-like C-terminal" evidence="2">
    <location>
        <begin position="557"/>
        <end position="714"/>
    </location>
</feature>
<dbReference type="AlphaFoldDB" id="A0A284RPT7"/>
<proteinExistence type="predicted"/>
<evidence type="ECO:0000313" key="3">
    <source>
        <dbReference type="EMBL" id="SJL10802.1"/>
    </source>
</evidence>
<evidence type="ECO:0000256" key="1">
    <source>
        <dbReference type="SAM" id="MobiDB-lite"/>
    </source>
</evidence>
<dbReference type="InterPro" id="IPR041679">
    <property type="entry name" value="DNA2/NAM7-like_C"/>
</dbReference>
<feature type="region of interest" description="Disordered" evidence="1">
    <location>
        <begin position="832"/>
        <end position="852"/>
    </location>
</feature>
<dbReference type="InterPro" id="IPR047187">
    <property type="entry name" value="SF1_C_Upf1"/>
</dbReference>
<keyword evidence="4" id="KW-1185">Reference proteome</keyword>
<dbReference type="CDD" id="cd17934">
    <property type="entry name" value="DEXXQc_Upf1-like"/>
    <property type="match status" value="1"/>
</dbReference>
<dbReference type="Gene3D" id="3.40.50.300">
    <property type="entry name" value="P-loop containing nucleotide triphosphate hydrolases"/>
    <property type="match status" value="2"/>
</dbReference>